<accession>A0AAV4PVS0</accession>
<protein>
    <submittedName>
        <fullName evidence="1">Uncharacterized protein</fullName>
    </submittedName>
</protein>
<sequence length="146" mass="16435">MAVTDSEQCIAYYQKEIGNTFHLPYSARLGMFQKFDVSNSVQVGHERVLEQSLVQMPFLRIETFTQSSGLKRVIISNIVIGIIPSRMILRLVTNSAFNDRYSARMELADFTKTDTIKGTNNGCSIILRVVTVALLKLSASETKKLR</sequence>
<keyword evidence="2" id="KW-1185">Reference proteome</keyword>
<organism evidence="1 2">
    <name type="scientific">Caerostris extrusa</name>
    <name type="common">Bark spider</name>
    <name type="synonym">Caerostris bankana</name>
    <dbReference type="NCBI Taxonomy" id="172846"/>
    <lineage>
        <taxon>Eukaryota</taxon>
        <taxon>Metazoa</taxon>
        <taxon>Ecdysozoa</taxon>
        <taxon>Arthropoda</taxon>
        <taxon>Chelicerata</taxon>
        <taxon>Arachnida</taxon>
        <taxon>Araneae</taxon>
        <taxon>Araneomorphae</taxon>
        <taxon>Entelegynae</taxon>
        <taxon>Araneoidea</taxon>
        <taxon>Araneidae</taxon>
        <taxon>Caerostris</taxon>
    </lineage>
</organism>
<evidence type="ECO:0000313" key="2">
    <source>
        <dbReference type="Proteomes" id="UP001054945"/>
    </source>
</evidence>
<reference evidence="1 2" key="1">
    <citation type="submission" date="2021-06" db="EMBL/GenBank/DDBJ databases">
        <title>Caerostris extrusa draft genome.</title>
        <authorList>
            <person name="Kono N."/>
            <person name="Arakawa K."/>
        </authorList>
    </citation>
    <scope>NUCLEOTIDE SEQUENCE [LARGE SCALE GENOMIC DNA]</scope>
</reference>
<dbReference type="AlphaFoldDB" id="A0AAV4PVS0"/>
<comment type="caution">
    <text evidence="1">The sequence shown here is derived from an EMBL/GenBank/DDBJ whole genome shotgun (WGS) entry which is preliminary data.</text>
</comment>
<dbReference type="EMBL" id="BPLR01005283">
    <property type="protein sequence ID" value="GIY01215.1"/>
    <property type="molecule type" value="Genomic_DNA"/>
</dbReference>
<proteinExistence type="predicted"/>
<dbReference type="Proteomes" id="UP001054945">
    <property type="component" value="Unassembled WGS sequence"/>
</dbReference>
<evidence type="ECO:0000313" key="1">
    <source>
        <dbReference type="EMBL" id="GIY01215.1"/>
    </source>
</evidence>
<gene>
    <name evidence="1" type="ORF">CEXT_440251</name>
</gene>
<name>A0AAV4PVS0_CAEEX</name>